<reference evidence="3" key="1">
    <citation type="journal article" date="2006" name="PLoS Biol.">
        <title>Macronuclear genome sequence of the ciliate Tetrahymena thermophila, a model eukaryote.</title>
        <authorList>
            <person name="Eisen J.A."/>
            <person name="Coyne R.S."/>
            <person name="Wu M."/>
            <person name="Wu D."/>
            <person name="Thiagarajan M."/>
            <person name="Wortman J.R."/>
            <person name="Badger J.H."/>
            <person name="Ren Q."/>
            <person name="Amedeo P."/>
            <person name="Jones K.M."/>
            <person name="Tallon L.J."/>
            <person name="Delcher A.L."/>
            <person name="Salzberg S.L."/>
            <person name="Silva J.C."/>
            <person name="Haas B.J."/>
            <person name="Majoros W.H."/>
            <person name="Farzad M."/>
            <person name="Carlton J.M."/>
            <person name="Smith R.K. Jr."/>
            <person name="Garg J."/>
            <person name="Pearlman R.E."/>
            <person name="Karrer K.M."/>
            <person name="Sun L."/>
            <person name="Manning G."/>
            <person name="Elde N.C."/>
            <person name="Turkewitz A.P."/>
            <person name="Asai D.J."/>
            <person name="Wilkes D.E."/>
            <person name="Wang Y."/>
            <person name="Cai H."/>
            <person name="Collins K."/>
            <person name="Stewart B.A."/>
            <person name="Lee S.R."/>
            <person name="Wilamowska K."/>
            <person name="Weinberg Z."/>
            <person name="Ruzzo W.L."/>
            <person name="Wloga D."/>
            <person name="Gaertig J."/>
            <person name="Frankel J."/>
            <person name="Tsao C.-C."/>
            <person name="Gorovsky M.A."/>
            <person name="Keeling P.J."/>
            <person name="Waller R.F."/>
            <person name="Patron N.J."/>
            <person name="Cherry J.M."/>
            <person name="Stover N.A."/>
            <person name="Krieger C.J."/>
            <person name="del Toro C."/>
            <person name="Ryder H.F."/>
            <person name="Williamson S.C."/>
            <person name="Barbeau R.A."/>
            <person name="Hamilton E.P."/>
            <person name="Orias E."/>
        </authorList>
    </citation>
    <scope>NUCLEOTIDE SEQUENCE [LARGE SCALE GENOMIC DNA]</scope>
    <source>
        <strain evidence="3">SB210</strain>
    </source>
</reference>
<dbReference type="AlphaFoldDB" id="I7M933"/>
<dbReference type="OrthoDB" id="2017893at2759"/>
<dbReference type="EMBL" id="GG662612">
    <property type="protein sequence ID" value="EAS00620.1"/>
    <property type="molecule type" value="Genomic_DNA"/>
</dbReference>
<dbReference type="eggNOG" id="KOG1716">
    <property type="taxonomic scope" value="Eukaryota"/>
</dbReference>
<dbReference type="OMA" id="CTAWIAP"/>
<accession>I7M933</accession>
<dbReference type="GeneID" id="7825472"/>
<evidence type="ECO:0000313" key="3">
    <source>
        <dbReference type="Proteomes" id="UP000009168"/>
    </source>
</evidence>
<evidence type="ECO:0000256" key="1">
    <source>
        <dbReference type="ARBA" id="ARBA00008601"/>
    </source>
</evidence>
<protein>
    <submittedName>
        <fullName evidence="2">Dual specificity protein phosphatase, putative</fullName>
    </submittedName>
</protein>
<sequence length="105" mass="12417">MDTQQRKFIYRCKQCRQQLFKKEDIEHEAQTQKDKCTSIYISEEVEWIKNRVAEEWDHNLLCPKCKNKVGEIKLDGLQCRCGEWIIPGIQMSLGKVDKLIDLSSK</sequence>
<dbReference type="RefSeq" id="XP_001020865.1">
    <property type="nucleotide sequence ID" value="XM_001020865.3"/>
</dbReference>
<name>I7M933_TETTS</name>
<gene>
    <name evidence="2" type="ORF">TTHERM_00411710</name>
</gene>
<dbReference type="InParanoid" id="I7M933"/>
<dbReference type="HOGENOM" id="CLU_127950_1_0_1"/>
<organism evidence="2 3">
    <name type="scientific">Tetrahymena thermophila (strain SB210)</name>
    <dbReference type="NCBI Taxonomy" id="312017"/>
    <lineage>
        <taxon>Eukaryota</taxon>
        <taxon>Sar</taxon>
        <taxon>Alveolata</taxon>
        <taxon>Ciliophora</taxon>
        <taxon>Intramacronucleata</taxon>
        <taxon>Oligohymenophorea</taxon>
        <taxon>Hymenostomatida</taxon>
        <taxon>Tetrahymenina</taxon>
        <taxon>Tetrahymenidae</taxon>
        <taxon>Tetrahymena</taxon>
    </lineage>
</organism>
<dbReference type="KEGG" id="tet:TTHERM_00411710"/>
<proteinExistence type="inferred from homology"/>
<dbReference type="Proteomes" id="UP000009168">
    <property type="component" value="Unassembled WGS sequence"/>
</dbReference>
<dbReference type="PANTHER" id="PTHR45848">
    <property type="entry name" value="DUAL SPECIFICITY PROTEIN PHOSPHATASE 12 FAMILY MEMBER"/>
    <property type="match status" value="1"/>
</dbReference>
<comment type="similarity">
    <text evidence="1">Belongs to the protein-tyrosine phosphatase family. Non-receptor class dual specificity subfamily.</text>
</comment>
<keyword evidence="3" id="KW-1185">Reference proteome</keyword>
<dbReference type="STRING" id="312017.I7M933"/>
<evidence type="ECO:0000313" key="2">
    <source>
        <dbReference type="EMBL" id="EAS00620.1"/>
    </source>
</evidence>